<evidence type="ECO:0008006" key="4">
    <source>
        <dbReference type="Google" id="ProtNLM"/>
    </source>
</evidence>
<dbReference type="AlphaFoldDB" id="A0A438D2X0"/>
<dbReference type="Proteomes" id="UP000288805">
    <property type="component" value="Unassembled WGS sequence"/>
</dbReference>
<feature type="region of interest" description="Disordered" evidence="1">
    <location>
        <begin position="1"/>
        <end position="37"/>
    </location>
</feature>
<gene>
    <name evidence="2" type="ORF">CK203_087399</name>
</gene>
<accession>A0A438D2X0</accession>
<comment type="caution">
    <text evidence="2">The sequence shown here is derived from an EMBL/GenBank/DDBJ whole genome shotgun (WGS) entry which is preliminary data.</text>
</comment>
<proteinExistence type="predicted"/>
<name>A0A438D2X0_VITVI</name>
<feature type="compositionally biased region" description="Basic and acidic residues" evidence="1">
    <location>
        <begin position="1"/>
        <end position="21"/>
    </location>
</feature>
<evidence type="ECO:0000313" key="3">
    <source>
        <dbReference type="Proteomes" id="UP000288805"/>
    </source>
</evidence>
<organism evidence="2 3">
    <name type="scientific">Vitis vinifera</name>
    <name type="common">Grape</name>
    <dbReference type="NCBI Taxonomy" id="29760"/>
    <lineage>
        <taxon>Eukaryota</taxon>
        <taxon>Viridiplantae</taxon>
        <taxon>Streptophyta</taxon>
        <taxon>Embryophyta</taxon>
        <taxon>Tracheophyta</taxon>
        <taxon>Spermatophyta</taxon>
        <taxon>Magnoliopsida</taxon>
        <taxon>eudicotyledons</taxon>
        <taxon>Gunneridae</taxon>
        <taxon>Pentapetalae</taxon>
        <taxon>rosids</taxon>
        <taxon>Vitales</taxon>
        <taxon>Vitaceae</taxon>
        <taxon>Viteae</taxon>
        <taxon>Vitis</taxon>
    </lineage>
</organism>
<evidence type="ECO:0000256" key="1">
    <source>
        <dbReference type="SAM" id="MobiDB-lite"/>
    </source>
</evidence>
<protein>
    <recommendedName>
        <fullName evidence="4">Protein kinase domain-containing protein</fullName>
    </recommendedName>
</protein>
<reference evidence="2 3" key="1">
    <citation type="journal article" date="2018" name="PLoS Genet.">
        <title>Population sequencing reveals clonal diversity and ancestral inbreeding in the grapevine cultivar Chardonnay.</title>
        <authorList>
            <person name="Roach M.J."/>
            <person name="Johnson D.L."/>
            <person name="Bohlmann J."/>
            <person name="van Vuuren H.J."/>
            <person name="Jones S.J."/>
            <person name="Pretorius I.S."/>
            <person name="Schmidt S.A."/>
            <person name="Borneman A.R."/>
        </authorList>
    </citation>
    <scope>NUCLEOTIDE SEQUENCE [LARGE SCALE GENOMIC DNA]</scope>
    <source>
        <strain evidence="3">cv. Chardonnay</strain>
        <tissue evidence="2">Leaf</tissue>
    </source>
</reference>
<dbReference type="Gene3D" id="3.30.200.20">
    <property type="entry name" value="Phosphorylase Kinase, domain 1"/>
    <property type="match status" value="1"/>
</dbReference>
<evidence type="ECO:0000313" key="2">
    <source>
        <dbReference type="EMBL" id="RVW29805.1"/>
    </source>
</evidence>
<sequence>MEAKQAFREGKEEIHMEKVEDNDMPVTSLPEKNNNADKKCEVASLEPVNLPAEDNVFKPVVNDCAPLEEDAKLDVSNLSFLPELIASVKRAALESAEEVKAKVQENADAVHASSTKEASNELETANALGDLELDSDNDNVNTFKIEPTKAEEEALSRGLQTIKNDDLEEIRELGSGTYGAVYHGKWKGYSSFEVLCVGVPEKRGRSKVWVVCDVRNPLEGLFLNLFSMVAHEKAWVNGIGWDVGAAGTDIFKEFQRPMMGSWS</sequence>
<dbReference type="EMBL" id="QGNW01001824">
    <property type="protein sequence ID" value="RVW29805.1"/>
    <property type="molecule type" value="Genomic_DNA"/>
</dbReference>